<proteinExistence type="predicted"/>
<name>A0A6G1KZW9_9PEZI</name>
<organism evidence="6 7">
    <name type="scientific">Teratosphaeria nubilosa</name>
    <dbReference type="NCBI Taxonomy" id="161662"/>
    <lineage>
        <taxon>Eukaryota</taxon>
        <taxon>Fungi</taxon>
        <taxon>Dikarya</taxon>
        <taxon>Ascomycota</taxon>
        <taxon>Pezizomycotina</taxon>
        <taxon>Dothideomycetes</taxon>
        <taxon>Dothideomycetidae</taxon>
        <taxon>Mycosphaerellales</taxon>
        <taxon>Teratosphaeriaceae</taxon>
        <taxon>Teratosphaeria</taxon>
    </lineage>
</organism>
<gene>
    <name evidence="6" type="ORF">EJ03DRAFT_278619</name>
</gene>
<comment type="subcellular location">
    <subcellularLocation>
        <location evidence="1">Membrane</location>
        <topology evidence="1">Multi-pass membrane protein</topology>
    </subcellularLocation>
</comment>
<reference evidence="6" key="1">
    <citation type="journal article" date="2020" name="Stud. Mycol.">
        <title>101 Dothideomycetes genomes: a test case for predicting lifestyles and emergence of pathogens.</title>
        <authorList>
            <person name="Haridas S."/>
            <person name="Albert R."/>
            <person name="Binder M."/>
            <person name="Bloem J."/>
            <person name="Labutti K."/>
            <person name="Salamov A."/>
            <person name="Andreopoulos B."/>
            <person name="Baker S."/>
            <person name="Barry K."/>
            <person name="Bills G."/>
            <person name="Bluhm B."/>
            <person name="Cannon C."/>
            <person name="Castanera R."/>
            <person name="Culley D."/>
            <person name="Daum C."/>
            <person name="Ezra D."/>
            <person name="Gonzalez J."/>
            <person name="Henrissat B."/>
            <person name="Kuo A."/>
            <person name="Liang C."/>
            <person name="Lipzen A."/>
            <person name="Lutzoni F."/>
            <person name="Magnuson J."/>
            <person name="Mondo S."/>
            <person name="Nolan M."/>
            <person name="Ohm R."/>
            <person name="Pangilinan J."/>
            <person name="Park H.-J."/>
            <person name="Ramirez L."/>
            <person name="Alfaro M."/>
            <person name="Sun H."/>
            <person name="Tritt A."/>
            <person name="Yoshinaga Y."/>
            <person name="Zwiers L.-H."/>
            <person name="Turgeon B."/>
            <person name="Goodwin S."/>
            <person name="Spatafora J."/>
            <person name="Crous P."/>
            <person name="Grigoriev I."/>
        </authorList>
    </citation>
    <scope>NUCLEOTIDE SEQUENCE</scope>
    <source>
        <strain evidence="6">CBS 116005</strain>
    </source>
</reference>
<evidence type="ECO:0000256" key="3">
    <source>
        <dbReference type="ARBA" id="ARBA00022989"/>
    </source>
</evidence>
<evidence type="ECO:0000256" key="2">
    <source>
        <dbReference type="ARBA" id="ARBA00022692"/>
    </source>
</evidence>
<dbReference type="OrthoDB" id="3358017at2759"/>
<evidence type="ECO:0000313" key="7">
    <source>
        <dbReference type="Proteomes" id="UP000799436"/>
    </source>
</evidence>
<feature type="transmembrane region" description="Helical" evidence="5">
    <location>
        <begin position="217"/>
        <end position="235"/>
    </location>
</feature>
<feature type="transmembrane region" description="Helical" evidence="5">
    <location>
        <begin position="20"/>
        <end position="38"/>
    </location>
</feature>
<evidence type="ECO:0008006" key="8">
    <source>
        <dbReference type="Google" id="ProtNLM"/>
    </source>
</evidence>
<dbReference type="AlphaFoldDB" id="A0A6G1KZW9"/>
<dbReference type="InterPro" id="IPR007568">
    <property type="entry name" value="RTA1"/>
</dbReference>
<evidence type="ECO:0000256" key="4">
    <source>
        <dbReference type="ARBA" id="ARBA00023136"/>
    </source>
</evidence>
<evidence type="ECO:0000313" key="6">
    <source>
        <dbReference type="EMBL" id="KAF2766157.1"/>
    </source>
</evidence>
<keyword evidence="4 5" id="KW-0472">Membrane</keyword>
<evidence type="ECO:0000256" key="5">
    <source>
        <dbReference type="SAM" id="Phobius"/>
    </source>
</evidence>
<dbReference type="Pfam" id="PF04479">
    <property type="entry name" value="RTA1"/>
    <property type="match status" value="1"/>
</dbReference>
<feature type="transmembrane region" description="Helical" evidence="5">
    <location>
        <begin position="50"/>
        <end position="68"/>
    </location>
</feature>
<keyword evidence="7" id="KW-1185">Reference proteome</keyword>
<feature type="transmembrane region" description="Helical" evidence="5">
    <location>
        <begin position="122"/>
        <end position="145"/>
    </location>
</feature>
<feature type="transmembrane region" description="Helical" evidence="5">
    <location>
        <begin position="250"/>
        <end position="272"/>
    </location>
</feature>
<accession>A0A6G1KZW9</accession>
<dbReference type="EMBL" id="ML995876">
    <property type="protein sequence ID" value="KAF2766157.1"/>
    <property type="molecule type" value="Genomic_DNA"/>
</dbReference>
<keyword evidence="3 5" id="KW-1133">Transmembrane helix</keyword>
<evidence type="ECO:0000256" key="1">
    <source>
        <dbReference type="ARBA" id="ARBA00004141"/>
    </source>
</evidence>
<dbReference type="PANTHER" id="PTHR31465">
    <property type="entry name" value="PROTEIN RTA1-RELATED"/>
    <property type="match status" value="1"/>
</dbReference>
<feature type="transmembrane region" description="Helical" evidence="5">
    <location>
        <begin position="83"/>
        <end position="101"/>
    </location>
</feature>
<feature type="transmembrane region" description="Helical" evidence="5">
    <location>
        <begin position="157"/>
        <end position="181"/>
    </location>
</feature>
<keyword evidence="2 5" id="KW-0812">Transmembrane</keyword>
<dbReference type="PANTHER" id="PTHR31465:SF1">
    <property type="entry name" value="PROTEIN RTA1-RELATED"/>
    <property type="match status" value="1"/>
</dbReference>
<protein>
    <recommendedName>
        <fullName evidence="8">RTA1 like protein</fullName>
    </recommendedName>
</protein>
<dbReference type="Proteomes" id="UP000799436">
    <property type="component" value="Unassembled WGS sequence"/>
</dbReference>
<dbReference type="GO" id="GO:0016020">
    <property type="term" value="C:membrane"/>
    <property type="evidence" value="ECO:0007669"/>
    <property type="project" value="UniProtKB-SubCell"/>
</dbReference>
<sequence length="297" mass="33679">MASTDSSECRHFFSYKPSFILPTIGCGLFIVLVAAHIFRTLRTRTWCNSFFILGGICQLFGCVARATLAKDECKASAYRTQSVLLRLGPTFLMFTVVWLHTTTIEVLQAQRFCWIPFRFQRFGYTVANLVLALLQLAGSVDMVALPTRWGANLGADLIIASYVSQMVFWLFIFAENTFVVIKTKGAIKRAERLDMSVAMPEPSILSVYRRFPNFQRWNQVIGLAIMIIGTGRNLMRLTELGVQMLRDTEWMSYAFDIYQMVIVMGAYAVFYLPGKLQEVKTTALGQYCELAQAPDRV</sequence>